<keyword evidence="5" id="KW-0676">Redox-active center</keyword>
<evidence type="ECO:0000256" key="4">
    <source>
        <dbReference type="ARBA" id="ARBA00023157"/>
    </source>
</evidence>
<reference evidence="7 8" key="1">
    <citation type="submission" date="2023-07" db="EMBL/GenBank/DDBJ databases">
        <title>Comparative genomics of wheat-associated soil bacteria to identify genetic determinants of phenazine resistance.</title>
        <authorList>
            <person name="Mouncey N."/>
        </authorList>
    </citation>
    <scope>NUCLEOTIDE SEQUENCE [LARGE SCALE GENOMIC DNA]</scope>
    <source>
        <strain evidence="7 8">W4I11</strain>
    </source>
</reference>
<evidence type="ECO:0000256" key="5">
    <source>
        <dbReference type="ARBA" id="ARBA00023284"/>
    </source>
</evidence>
<evidence type="ECO:0000313" key="8">
    <source>
        <dbReference type="Proteomes" id="UP001237780"/>
    </source>
</evidence>
<evidence type="ECO:0000256" key="2">
    <source>
        <dbReference type="ARBA" id="ARBA00007758"/>
    </source>
</evidence>
<evidence type="ECO:0000256" key="3">
    <source>
        <dbReference type="ARBA" id="ARBA00022748"/>
    </source>
</evidence>
<evidence type="ECO:0000256" key="1">
    <source>
        <dbReference type="ARBA" id="ARBA00004196"/>
    </source>
</evidence>
<dbReference type="EMBL" id="JAUSZT010000003">
    <property type="protein sequence ID" value="MDQ0997415.1"/>
    <property type="molecule type" value="Genomic_DNA"/>
</dbReference>
<evidence type="ECO:0000259" key="6">
    <source>
        <dbReference type="PROSITE" id="PS51352"/>
    </source>
</evidence>
<keyword evidence="3" id="KW-0201">Cytochrome c-type biogenesis</keyword>
<sequence length="199" mass="21581">MSEDVQRQSMPRKRNPIFVFLPLILFIILAAIFALQLASGRDESVIPSALLGKPAPNVSLPAVAGLMKDGQAVPGLDPSKFKGQVTLVNIFGSWCLPCRQEHPLLMKLAQDKRIVLTGLNYKDKPENAVGFLEDLGNPYGAIGADLNGRAAIEWGVYGVPETFLIGRDGIIAYKHVGPFSEETIRTDLMPAIEAALKSN</sequence>
<proteinExistence type="inferred from homology"/>
<dbReference type="Proteomes" id="UP001237780">
    <property type="component" value="Unassembled WGS sequence"/>
</dbReference>
<dbReference type="NCBIfam" id="TIGR00385">
    <property type="entry name" value="dsbE"/>
    <property type="match status" value="1"/>
</dbReference>
<dbReference type="SUPFAM" id="SSF52833">
    <property type="entry name" value="Thioredoxin-like"/>
    <property type="match status" value="1"/>
</dbReference>
<evidence type="ECO:0000313" key="7">
    <source>
        <dbReference type="EMBL" id="MDQ0997415.1"/>
    </source>
</evidence>
<organism evidence="7 8">
    <name type="scientific">Phyllobacterium ifriqiyense</name>
    <dbReference type="NCBI Taxonomy" id="314238"/>
    <lineage>
        <taxon>Bacteria</taxon>
        <taxon>Pseudomonadati</taxon>
        <taxon>Pseudomonadota</taxon>
        <taxon>Alphaproteobacteria</taxon>
        <taxon>Hyphomicrobiales</taxon>
        <taxon>Phyllobacteriaceae</taxon>
        <taxon>Phyllobacterium</taxon>
    </lineage>
</organism>
<accession>A0ABU0S9H2</accession>
<protein>
    <submittedName>
        <fullName evidence="7">Cytochrome c biogenesis protein CcmG/thiol:disulfide interchange protein DsbE</fullName>
    </submittedName>
</protein>
<dbReference type="RefSeq" id="WP_307281347.1">
    <property type="nucleotide sequence ID" value="NZ_JAUSZT010000003.1"/>
</dbReference>
<dbReference type="CDD" id="cd03010">
    <property type="entry name" value="TlpA_like_DsbE"/>
    <property type="match status" value="1"/>
</dbReference>
<dbReference type="InterPro" id="IPR036249">
    <property type="entry name" value="Thioredoxin-like_sf"/>
</dbReference>
<dbReference type="InterPro" id="IPR004799">
    <property type="entry name" value="Periplasmic_diS_OxRdtase_DsbE"/>
</dbReference>
<dbReference type="PANTHER" id="PTHR42852:SF6">
    <property type="entry name" value="THIOL:DISULFIDE INTERCHANGE PROTEIN DSBE"/>
    <property type="match status" value="1"/>
</dbReference>
<comment type="caution">
    <text evidence="7">The sequence shown here is derived from an EMBL/GenBank/DDBJ whole genome shotgun (WGS) entry which is preliminary data.</text>
</comment>
<keyword evidence="4" id="KW-1015">Disulfide bond</keyword>
<dbReference type="InterPro" id="IPR017937">
    <property type="entry name" value="Thioredoxin_CS"/>
</dbReference>
<dbReference type="PROSITE" id="PS51352">
    <property type="entry name" value="THIOREDOXIN_2"/>
    <property type="match status" value="1"/>
</dbReference>
<dbReference type="InterPro" id="IPR013740">
    <property type="entry name" value="Redoxin"/>
</dbReference>
<dbReference type="Pfam" id="PF08534">
    <property type="entry name" value="Redoxin"/>
    <property type="match status" value="1"/>
</dbReference>
<dbReference type="InterPro" id="IPR013766">
    <property type="entry name" value="Thioredoxin_domain"/>
</dbReference>
<keyword evidence="8" id="KW-1185">Reference proteome</keyword>
<comment type="similarity">
    <text evidence="2">Belongs to the thioredoxin family. DsbE subfamily.</text>
</comment>
<feature type="domain" description="Thioredoxin" evidence="6">
    <location>
        <begin position="49"/>
        <end position="197"/>
    </location>
</feature>
<dbReference type="PROSITE" id="PS00194">
    <property type="entry name" value="THIOREDOXIN_1"/>
    <property type="match status" value="1"/>
</dbReference>
<comment type="subcellular location">
    <subcellularLocation>
        <location evidence="1">Cell envelope</location>
    </subcellularLocation>
</comment>
<name>A0ABU0S9H2_9HYPH</name>
<dbReference type="InterPro" id="IPR050553">
    <property type="entry name" value="Thioredoxin_ResA/DsbE_sf"/>
</dbReference>
<gene>
    <name evidence="7" type="ORF">QFZ34_002597</name>
</gene>
<dbReference type="Gene3D" id="3.40.30.10">
    <property type="entry name" value="Glutaredoxin"/>
    <property type="match status" value="1"/>
</dbReference>
<dbReference type="PANTHER" id="PTHR42852">
    <property type="entry name" value="THIOL:DISULFIDE INTERCHANGE PROTEIN DSBE"/>
    <property type="match status" value="1"/>
</dbReference>